<dbReference type="GO" id="GO:0005743">
    <property type="term" value="C:mitochondrial inner membrane"/>
    <property type="evidence" value="ECO:0007669"/>
    <property type="project" value="UniProtKB-SubCell"/>
</dbReference>
<dbReference type="InterPro" id="IPR039205">
    <property type="entry name" value="NDUFA11"/>
</dbReference>
<dbReference type="OrthoDB" id="10570392at2759"/>
<sequence length="159" mass="15847">MPAEEDAVELGSCFERFTSAVCASSAFGAVVGCARAAWGADAPAVFRSRSFPAVAKTAGALASGAALFGAIGGAYASVTCAAESARNARDAYNGALGGLASGAVVGLRNGKVGHAASAGAAFALASAAVDASGRKIARGDAWEDRATPERIAYPYRERR</sequence>
<keyword evidence="4" id="KW-1133">Transmembrane helix</keyword>
<dbReference type="Proteomes" id="UP000001568">
    <property type="component" value="Chromosome 1"/>
</dbReference>
<evidence type="ECO:0000256" key="2">
    <source>
        <dbReference type="ARBA" id="ARBA00022692"/>
    </source>
</evidence>
<dbReference type="STRING" id="436017.A4RRQ4"/>
<dbReference type="PANTHER" id="PTHR21382:SF1">
    <property type="entry name" value="NADH DEHYDROGENASE [UBIQUINONE] 1 ALPHA SUBCOMPLEX SUBUNIT 11"/>
    <property type="match status" value="1"/>
</dbReference>
<reference evidence="7 8" key="1">
    <citation type="journal article" date="2007" name="Proc. Natl. Acad. Sci. U.S.A.">
        <title>The tiny eukaryote Ostreococcus provides genomic insights into the paradox of plankton speciation.</title>
        <authorList>
            <person name="Palenik B."/>
            <person name="Grimwood J."/>
            <person name="Aerts A."/>
            <person name="Rouze P."/>
            <person name="Salamov A."/>
            <person name="Putnam N."/>
            <person name="Dupont C."/>
            <person name="Jorgensen R."/>
            <person name="Derelle E."/>
            <person name="Rombauts S."/>
            <person name="Zhou K."/>
            <person name="Otillar R."/>
            <person name="Merchant S.S."/>
            <person name="Podell S."/>
            <person name="Gaasterland T."/>
            <person name="Napoli C."/>
            <person name="Gendler K."/>
            <person name="Manuell A."/>
            <person name="Tai V."/>
            <person name="Vallon O."/>
            <person name="Piganeau G."/>
            <person name="Jancek S."/>
            <person name="Heijde M."/>
            <person name="Jabbari K."/>
            <person name="Bowler C."/>
            <person name="Lohr M."/>
            <person name="Robbens S."/>
            <person name="Werner G."/>
            <person name="Dubchak I."/>
            <person name="Pazour G.J."/>
            <person name="Ren Q."/>
            <person name="Paulsen I."/>
            <person name="Delwiche C."/>
            <person name="Schmutz J."/>
            <person name="Rokhsar D."/>
            <person name="Van de Peer Y."/>
            <person name="Moreau H."/>
            <person name="Grigoriev I.V."/>
        </authorList>
    </citation>
    <scope>NUCLEOTIDE SEQUENCE [LARGE SCALE GENOMIC DNA]</scope>
    <source>
        <strain evidence="7 8">CCE9901</strain>
    </source>
</reference>
<dbReference type="eggNOG" id="KOG3225">
    <property type="taxonomic scope" value="Eukaryota"/>
</dbReference>
<dbReference type="GeneID" id="4999804"/>
<evidence type="ECO:0000256" key="5">
    <source>
        <dbReference type="ARBA" id="ARBA00023128"/>
    </source>
</evidence>
<dbReference type="KEGG" id="olu:OSTLU_29100"/>
<dbReference type="HOGENOM" id="CLU_1742969_0_0_1"/>
<dbReference type="OMA" id="RIAYPYR"/>
<accession>A4RRQ4</accession>
<proteinExistence type="predicted"/>
<keyword evidence="6" id="KW-0472">Membrane</keyword>
<evidence type="ECO:0000256" key="3">
    <source>
        <dbReference type="ARBA" id="ARBA00022792"/>
    </source>
</evidence>
<dbReference type="EMBL" id="CP000581">
    <property type="protein sequence ID" value="ABO93902.1"/>
    <property type="molecule type" value="Genomic_DNA"/>
</dbReference>
<name>A4RRQ4_OSTLU</name>
<organism evidence="7 8">
    <name type="scientific">Ostreococcus lucimarinus (strain CCE9901)</name>
    <dbReference type="NCBI Taxonomy" id="436017"/>
    <lineage>
        <taxon>Eukaryota</taxon>
        <taxon>Viridiplantae</taxon>
        <taxon>Chlorophyta</taxon>
        <taxon>Mamiellophyceae</taxon>
        <taxon>Mamiellales</taxon>
        <taxon>Bathycoccaceae</taxon>
        <taxon>Ostreococcus</taxon>
    </lineage>
</organism>
<evidence type="ECO:0000256" key="1">
    <source>
        <dbReference type="ARBA" id="ARBA00004448"/>
    </source>
</evidence>
<evidence type="ECO:0000256" key="6">
    <source>
        <dbReference type="ARBA" id="ARBA00023136"/>
    </source>
</evidence>
<gene>
    <name evidence="7" type="ORF">OSTLU_29100</name>
</gene>
<comment type="subcellular location">
    <subcellularLocation>
        <location evidence="1">Mitochondrion inner membrane</location>
        <topology evidence="1">Multi-pass membrane protein</topology>
    </subcellularLocation>
</comment>
<evidence type="ECO:0000256" key="4">
    <source>
        <dbReference type="ARBA" id="ARBA00022989"/>
    </source>
</evidence>
<dbReference type="GO" id="GO:0006120">
    <property type="term" value="P:mitochondrial electron transport, NADH to ubiquinone"/>
    <property type="evidence" value="ECO:0007669"/>
    <property type="project" value="InterPro"/>
</dbReference>
<evidence type="ECO:0000313" key="8">
    <source>
        <dbReference type="Proteomes" id="UP000001568"/>
    </source>
</evidence>
<keyword evidence="8" id="KW-1185">Reference proteome</keyword>
<dbReference type="RefSeq" id="XP_001415610.1">
    <property type="nucleotide sequence ID" value="XM_001415573.1"/>
</dbReference>
<keyword evidence="3" id="KW-0999">Mitochondrion inner membrane</keyword>
<protein>
    <submittedName>
        <fullName evidence="7">MPT family transporter: inner membrane translocase (Import) Tim22</fullName>
    </submittedName>
</protein>
<keyword evidence="2" id="KW-0812">Transmembrane</keyword>
<dbReference type="GO" id="GO:0045271">
    <property type="term" value="C:respiratory chain complex I"/>
    <property type="evidence" value="ECO:0007669"/>
    <property type="project" value="InterPro"/>
</dbReference>
<evidence type="ECO:0000313" key="7">
    <source>
        <dbReference type="EMBL" id="ABO93902.1"/>
    </source>
</evidence>
<dbReference type="Gramene" id="ABO93902">
    <property type="protein sequence ID" value="ABO93902"/>
    <property type="gene ID" value="OSTLU_29100"/>
</dbReference>
<dbReference type="PANTHER" id="PTHR21382">
    <property type="entry name" value="NADH-UBIQUINONE OXIDOREDUCTASE SUBUNIT"/>
    <property type="match status" value="1"/>
</dbReference>
<dbReference type="Pfam" id="PF02466">
    <property type="entry name" value="Tim17"/>
    <property type="match status" value="1"/>
</dbReference>
<keyword evidence="5" id="KW-0496">Mitochondrion</keyword>
<dbReference type="AlphaFoldDB" id="A4RRQ4"/>